<evidence type="ECO:0000313" key="1">
    <source>
        <dbReference type="EMBL" id="SVD97223.1"/>
    </source>
</evidence>
<organism evidence="1">
    <name type="scientific">marine metagenome</name>
    <dbReference type="NCBI Taxonomy" id="408172"/>
    <lineage>
        <taxon>unclassified sequences</taxon>
        <taxon>metagenomes</taxon>
        <taxon>ecological metagenomes</taxon>
    </lineage>
</organism>
<feature type="non-terminal residue" evidence="1">
    <location>
        <position position="32"/>
    </location>
</feature>
<dbReference type="GO" id="GO:0004592">
    <property type="term" value="F:pantoate-beta-alanine ligase activity"/>
    <property type="evidence" value="ECO:0007669"/>
    <property type="project" value="InterPro"/>
</dbReference>
<dbReference type="InterPro" id="IPR014729">
    <property type="entry name" value="Rossmann-like_a/b/a_fold"/>
</dbReference>
<dbReference type="Pfam" id="PF02569">
    <property type="entry name" value="Pantoate_ligase"/>
    <property type="match status" value="1"/>
</dbReference>
<dbReference type="GO" id="GO:0015940">
    <property type="term" value="P:pantothenate biosynthetic process"/>
    <property type="evidence" value="ECO:0007669"/>
    <property type="project" value="InterPro"/>
</dbReference>
<dbReference type="EMBL" id="UINC01185494">
    <property type="protein sequence ID" value="SVD97223.1"/>
    <property type="molecule type" value="Genomic_DNA"/>
</dbReference>
<name>A0A382ZP83_9ZZZZ</name>
<reference evidence="1" key="1">
    <citation type="submission" date="2018-05" db="EMBL/GenBank/DDBJ databases">
        <authorList>
            <person name="Lanie J.A."/>
            <person name="Ng W.-L."/>
            <person name="Kazmierczak K.M."/>
            <person name="Andrzejewski T.M."/>
            <person name="Davidsen T.M."/>
            <person name="Wayne K.J."/>
            <person name="Tettelin H."/>
            <person name="Glass J.I."/>
            <person name="Rusch D."/>
            <person name="Podicherti R."/>
            <person name="Tsui H.-C.T."/>
            <person name="Winkler M.E."/>
        </authorList>
    </citation>
    <scope>NUCLEOTIDE SEQUENCE</scope>
</reference>
<evidence type="ECO:0008006" key="2">
    <source>
        <dbReference type="Google" id="ProtNLM"/>
    </source>
</evidence>
<accession>A0A382ZP83</accession>
<dbReference type="InterPro" id="IPR003721">
    <property type="entry name" value="Pantoate_ligase"/>
</dbReference>
<dbReference type="SUPFAM" id="SSF52374">
    <property type="entry name" value="Nucleotidylyl transferase"/>
    <property type="match status" value="1"/>
</dbReference>
<dbReference type="Gene3D" id="3.40.50.620">
    <property type="entry name" value="HUPs"/>
    <property type="match status" value="1"/>
</dbReference>
<sequence>MGGLHEGHLKLIDKAKECSDMVVVSVFVNPTQ</sequence>
<gene>
    <name evidence="1" type="ORF">METZ01_LOCUS450077</name>
</gene>
<dbReference type="NCBIfam" id="TIGR00125">
    <property type="entry name" value="cyt_tran_rel"/>
    <property type="match status" value="1"/>
</dbReference>
<dbReference type="InterPro" id="IPR004821">
    <property type="entry name" value="Cyt_trans-like"/>
</dbReference>
<proteinExistence type="predicted"/>
<protein>
    <recommendedName>
        <fullName evidence="2">Cytidyltransferase-like domain-containing protein</fullName>
    </recommendedName>
</protein>
<dbReference type="AlphaFoldDB" id="A0A382ZP83"/>